<evidence type="ECO:0000313" key="2">
    <source>
        <dbReference type="Proteomes" id="UP001066276"/>
    </source>
</evidence>
<dbReference type="Proteomes" id="UP001066276">
    <property type="component" value="Chromosome 8"/>
</dbReference>
<sequence length="100" mass="11517">MWDRYSKDGVEWEALIMVVRGHCMGQTVGIKQAVERDLHRLENRLHALDNAQGLDLKALHCLSNLPEEYAVALEKLRCHDHAEYMDRVHKEEGRAGRVLA</sequence>
<proteinExistence type="predicted"/>
<protein>
    <submittedName>
        <fullName evidence="1">Uncharacterized protein</fullName>
    </submittedName>
</protein>
<name>A0AAV7NLR4_PLEWA</name>
<dbReference type="EMBL" id="JANPWB010000012">
    <property type="protein sequence ID" value="KAJ1116896.1"/>
    <property type="molecule type" value="Genomic_DNA"/>
</dbReference>
<evidence type="ECO:0000313" key="1">
    <source>
        <dbReference type="EMBL" id="KAJ1116896.1"/>
    </source>
</evidence>
<dbReference type="AlphaFoldDB" id="A0AAV7NLR4"/>
<reference evidence="1" key="1">
    <citation type="journal article" date="2022" name="bioRxiv">
        <title>Sequencing and chromosome-scale assembly of the giantPleurodeles waltlgenome.</title>
        <authorList>
            <person name="Brown T."/>
            <person name="Elewa A."/>
            <person name="Iarovenko S."/>
            <person name="Subramanian E."/>
            <person name="Araus A.J."/>
            <person name="Petzold A."/>
            <person name="Susuki M."/>
            <person name="Suzuki K.-i.T."/>
            <person name="Hayashi T."/>
            <person name="Toyoda A."/>
            <person name="Oliveira C."/>
            <person name="Osipova E."/>
            <person name="Leigh N.D."/>
            <person name="Simon A."/>
            <person name="Yun M.H."/>
        </authorList>
    </citation>
    <scope>NUCLEOTIDE SEQUENCE</scope>
    <source>
        <strain evidence="1">20211129_DDA</strain>
        <tissue evidence="1">Liver</tissue>
    </source>
</reference>
<accession>A0AAV7NLR4</accession>
<gene>
    <name evidence="1" type="ORF">NDU88_005101</name>
</gene>
<comment type="caution">
    <text evidence="1">The sequence shown here is derived from an EMBL/GenBank/DDBJ whole genome shotgun (WGS) entry which is preliminary data.</text>
</comment>
<keyword evidence="2" id="KW-1185">Reference proteome</keyword>
<organism evidence="1 2">
    <name type="scientific">Pleurodeles waltl</name>
    <name type="common">Iberian ribbed newt</name>
    <dbReference type="NCBI Taxonomy" id="8319"/>
    <lineage>
        <taxon>Eukaryota</taxon>
        <taxon>Metazoa</taxon>
        <taxon>Chordata</taxon>
        <taxon>Craniata</taxon>
        <taxon>Vertebrata</taxon>
        <taxon>Euteleostomi</taxon>
        <taxon>Amphibia</taxon>
        <taxon>Batrachia</taxon>
        <taxon>Caudata</taxon>
        <taxon>Salamandroidea</taxon>
        <taxon>Salamandridae</taxon>
        <taxon>Pleurodelinae</taxon>
        <taxon>Pleurodeles</taxon>
    </lineage>
</organism>